<dbReference type="GO" id="GO:0008972">
    <property type="term" value="F:phosphomethylpyrimidine kinase activity"/>
    <property type="evidence" value="ECO:0007669"/>
    <property type="project" value="UniProtKB-EC"/>
</dbReference>
<dbReference type="SUPFAM" id="SSF51391">
    <property type="entry name" value="Thiamin phosphate synthase"/>
    <property type="match status" value="1"/>
</dbReference>
<dbReference type="Pfam" id="PF08543">
    <property type="entry name" value="Phos_pyr_kin"/>
    <property type="match status" value="1"/>
</dbReference>
<evidence type="ECO:0000256" key="2">
    <source>
        <dbReference type="ARBA" id="ARBA00000565"/>
    </source>
</evidence>
<evidence type="ECO:0000259" key="20">
    <source>
        <dbReference type="Pfam" id="PF03070"/>
    </source>
</evidence>
<organism evidence="22 23">
    <name type="scientific">Leifsonia aquatica</name>
    <name type="common">Corynebacterium aquaticum</name>
    <dbReference type="NCBI Taxonomy" id="144185"/>
    <lineage>
        <taxon>Bacteria</taxon>
        <taxon>Bacillati</taxon>
        <taxon>Actinomycetota</taxon>
        <taxon>Actinomycetes</taxon>
        <taxon>Micrococcales</taxon>
        <taxon>Microbacteriaceae</taxon>
        <taxon>Leifsonia</taxon>
    </lineage>
</organism>
<comment type="similarity">
    <text evidence="18">Belongs to the thiamine-phosphate synthase family.</text>
</comment>
<comment type="catalytic activity">
    <reaction evidence="1">
        <text>4-amino-5-hydroxymethyl-2-methylpyrimidine + ATP = 4-amino-2-methyl-5-(phosphooxymethyl)pyrimidine + ADP + H(+)</text>
        <dbReference type="Rhea" id="RHEA:23096"/>
        <dbReference type="ChEBI" id="CHEBI:15378"/>
        <dbReference type="ChEBI" id="CHEBI:16892"/>
        <dbReference type="ChEBI" id="CHEBI:30616"/>
        <dbReference type="ChEBI" id="CHEBI:58354"/>
        <dbReference type="ChEBI" id="CHEBI:456216"/>
        <dbReference type="EC" id="2.7.1.49"/>
    </reaction>
</comment>
<evidence type="ECO:0000256" key="15">
    <source>
        <dbReference type="ARBA" id="ARBA00047334"/>
    </source>
</evidence>
<name>A0A7W4YJ88_LEIAQ</name>
<dbReference type="SUPFAM" id="SSF48613">
    <property type="entry name" value="Heme oxygenase-like"/>
    <property type="match status" value="1"/>
</dbReference>
<evidence type="ECO:0000256" key="11">
    <source>
        <dbReference type="ARBA" id="ARBA00022840"/>
    </source>
</evidence>
<dbReference type="FunFam" id="3.40.1190.20:FF:000003">
    <property type="entry name" value="Phosphomethylpyrimidine kinase ThiD"/>
    <property type="match status" value="1"/>
</dbReference>
<dbReference type="AlphaFoldDB" id="A0A7W4YJ88"/>
<evidence type="ECO:0000256" key="1">
    <source>
        <dbReference type="ARBA" id="ARBA00000151"/>
    </source>
</evidence>
<feature type="binding site" evidence="18">
    <location>
        <position position="70"/>
    </location>
    <ligand>
        <name>4-amino-2-methyl-5-(diphosphooxymethyl)pyrimidine</name>
        <dbReference type="ChEBI" id="CHEBI:57841"/>
    </ligand>
</feature>
<dbReference type="InterPro" id="IPR016084">
    <property type="entry name" value="Haem_Oase-like_multi-hlx"/>
</dbReference>
<evidence type="ECO:0000259" key="21">
    <source>
        <dbReference type="Pfam" id="PF08543"/>
    </source>
</evidence>
<comment type="pathway">
    <text evidence="6 18">Cofactor biosynthesis; thiamine diphosphate biosynthesis; thiamine phosphate from 4-amino-2-methyl-5-diphosphomethylpyrimidine and 4-methyl-5-(2-phosphoethyl)-thiazole: step 1/1.</text>
</comment>
<evidence type="ECO:0000256" key="3">
    <source>
        <dbReference type="ARBA" id="ARBA00003814"/>
    </source>
</evidence>
<dbReference type="Gene3D" id="3.40.1190.20">
    <property type="match status" value="1"/>
</dbReference>
<dbReference type="CDD" id="cd01169">
    <property type="entry name" value="HMPP_kinase"/>
    <property type="match status" value="1"/>
</dbReference>
<comment type="catalytic activity">
    <reaction evidence="16 18">
        <text>2-(2-carboxy-4-methylthiazol-5-yl)ethyl phosphate + 4-amino-2-methyl-5-(diphosphooxymethyl)pyrimidine + 2 H(+) = thiamine phosphate + CO2 + diphosphate</text>
        <dbReference type="Rhea" id="RHEA:47848"/>
        <dbReference type="ChEBI" id="CHEBI:15378"/>
        <dbReference type="ChEBI" id="CHEBI:16526"/>
        <dbReference type="ChEBI" id="CHEBI:33019"/>
        <dbReference type="ChEBI" id="CHEBI:37575"/>
        <dbReference type="ChEBI" id="CHEBI:57841"/>
        <dbReference type="ChEBI" id="CHEBI:62890"/>
        <dbReference type="EC" id="2.5.1.3"/>
    </reaction>
</comment>
<dbReference type="EC" id="2.5.1.3" evidence="18"/>
<dbReference type="NCBIfam" id="TIGR00693">
    <property type="entry name" value="thiE"/>
    <property type="match status" value="1"/>
</dbReference>
<evidence type="ECO:0000256" key="17">
    <source>
        <dbReference type="ARBA" id="ARBA00047883"/>
    </source>
</evidence>
<feature type="binding site" evidence="18">
    <location>
        <position position="145"/>
    </location>
    <ligand>
        <name>4-amino-2-methyl-5-(diphosphooxymethyl)pyrimidine</name>
        <dbReference type="ChEBI" id="CHEBI:57841"/>
    </ligand>
</feature>
<dbReference type="HAMAP" id="MF_00097">
    <property type="entry name" value="TMP_synthase"/>
    <property type="match status" value="1"/>
</dbReference>
<feature type="binding site" evidence="18">
    <location>
        <begin position="39"/>
        <end position="43"/>
    </location>
    <ligand>
        <name>4-amino-2-methyl-5-(diphosphooxymethyl)pyrimidine</name>
        <dbReference type="ChEBI" id="CHEBI:57841"/>
    </ligand>
</feature>
<comment type="function">
    <text evidence="4">Catalyzes the phosphorylation of hydroxymethylpyrimidine phosphate (HMP-P) to HMP-PP, and of HMP to HMP-P.</text>
</comment>
<dbReference type="Pfam" id="PF02581">
    <property type="entry name" value="TMP-TENI"/>
    <property type="match status" value="1"/>
</dbReference>
<dbReference type="SUPFAM" id="SSF53613">
    <property type="entry name" value="Ribokinase-like"/>
    <property type="match status" value="1"/>
</dbReference>
<feature type="binding site" evidence="18">
    <location>
        <begin position="142"/>
        <end position="144"/>
    </location>
    <ligand>
        <name>2-[(2R,5Z)-2-carboxy-4-methylthiazol-5(2H)-ylidene]ethyl phosphate</name>
        <dbReference type="ChEBI" id="CHEBI:62899"/>
    </ligand>
</feature>
<keyword evidence="23" id="KW-1185">Reference proteome</keyword>
<dbReference type="InterPro" id="IPR022998">
    <property type="entry name" value="ThiamineP_synth_TenI"/>
</dbReference>
<dbReference type="GO" id="GO:0009229">
    <property type="term" value="P:thiamine diphosphate biosynthetic process"/>
    <property type="evidence" value="ECO:0007669"/>
    <property type="project" value="UniProtKB-UniRule"/>
</dbReference>
<keyword evidence="12 18" id="KW-0460">Magnesium</keyword>
<evidence type="ECO:0000313" key="23">
    <source>
        <dbReference type="Proteomes" id="UP000538196"/>
    </source>
</evidence>
<comment type="catalytic activity">
    <reaction evidence="17 18">
        <text>2-[(2R,5Z)-2-carboxy-4-methylthiazol-5(2H)-ylidene]ethyl phosphate + 4-amino-2-methyl-5-(diphosphooxymethyl)pyrimidine + 2 H(+) = thiamine phosphate + CO2 + diphosphate</text>
        <dbReference type="Rhea" id="RHEA:47844"/>
        <dbReference type="ChEBI" id="CHEBI:15378"/>
        <dbReference type="ChEBI" id="CHEBI:16526"/>
        <dbReference type="ChEBI" id="CHEBI:33019"/>
        <dbReference type="ChEBI" id="CHEBI:37575"/>
        <dbReference type="ChEBI" id="CHEBI:57841"/>
        <dbReference type="ChEBI" id="CHEBI:62899"/>
        <dbReference type="EC" id="2.5.1.3"/>
    </reaction>
</comment>
<proteinExistence type="inferred from homology"/>
<evidence type="ECO:0000256" key="9">
    <source>
        <dbReference type="ARBA" id="ARBA00022741"/>
    </source>
</evidence>
<comment type="catalytic activity">
    <reaction evidence="2">
        <text>4-amino-2-methyl-5-(phosphooxymethyl)pyrimidine + ATP = 4-amino-2-methyl-5-(diphosphooxymethyl)pyrimidine + ADP</text>
        <dbReference type="Rhea" id="RHEA:19893"/>
        <dbReference type="ChEBI" id="CHEBI:30616"/>
        <dbReference type="ChEBI" id="CHEBI:57841"/>
        <dbReference type="ChEBI" id="CHEBI:58354"/>
        <dbReference type="ChEBI" id="CHEBI:456216"/>
        <dbReference type="EC" id="2.7.4.7"/>
    </reaction>
</comment>
<dbReference type="Gene3D" id="3.20.20.70">
    <property type="entry name" value="Aldolase class I"/>
    <property type="match status" value="1"/>
</dbReference>
<evidence type="ECO:0000256" key="5">
    <source>
        <dbReference type="ARBA" id="ARBA00004769"/>
    </source>
</evidence>
<feature type="binding site" evidence="18">
    <location>
        <position position="71"/>
    </location>
    <ligand>
        <name>Mg(2+)</name>
        <dbReference type="ChEBI" id="CHEBI:18420"/>
    </ligand>
</feature>
<comment type="catalytic activity">
    <reaction evidence="15 18">
        <text>4-methyl-5-(2-phosphooxyethyl)-thiazole + 4-amino-2-methyl-5-(diphosphooxymethyl)pyrimidine + H(+) = thiamine phosphate + diphosphate</text>
        <dbReference type="Rhea" id="RHEA:22328"/>
        <dbReference type="ChEBI" id="CHEBI:15378"/>
        <dbReference type="ChEBI" id="CHEBI:33019"/>
        <dbReference type="ChEBI" id="CHEBI:37575"/>
        <dbReference type="ChEBI" id="CHEBI:57841"/>
        <dbReference type="ChEBI" id="CHEBI:58296"/>
        <dbReference type="EC" id="2.5.1.3"/>
    </reaction>
</comment>
<evidence type="ECO:0000256" key="14">
    <source>
        <dbReference type="ARBA" id="ARBA00023268"/>
    </source>
</evidence>
<sequence length="722" mass="75192">MTLDLSVCLVTDTDICRSAGRSVVETVAAAAAGGATAVQLREKDSSTRAFLQLVTAVSAVLPEHVALFVNDRVDVYAAARARGVRVTGIHVGQSDLPVSTVRAIAGPEAVIGLSASTPAQLAAAAADPAGVAYVGIGALHPTATKKDAPEPLGIERFAELCAVSALPAVAIGGVTAADLPRLRTAGAAGAAVVSAVCAAPDPQDAAAELAAAWAGTAPARRSLGAEPGRAPFSPRPPRVLAVAGTDPTGGAGIQADLKSIAANGGYGMAVVTALVAQNTRGVRSVHVPPAGFLREQLDAVSDDVVIDAVKIGMLATAEIADVVDEWLGRVRPPLTVLDPVMVATSGDRLLEQDAVDAVRRLARRVDLITPNIPELAVLAGTSIARDWTEALGQAEQVSRELGVRVLAKGGHLRDTDAPDALVDAAGAEPGHPDIREFRTARVVTTSTHGTGCSLSSAVATRLAGADDWEQPISDAKAWLTESLAAADDLQVGGGAGPIHHFARLWGQATAVATPTSPRESWWPGIADVRDRIHSSPFVRGLIDGRLERSAYRWYLGQDALYLAGYADLLDRASASAPTVDESTFWAEAARACREEELRLHRDELGDEAHSLSPVTAAYLGHLRAAASHAEHAVLIAAVLPCFWIYADVGAGRSPAPTGHPYREWLEAYGAAAFHDSTRRAIGYVASAWNSADASTRSRAWDAFRASAELEDAFFRAPLDREG</sequence>
<dbReference type="GO" id="GO:0009228">
    <property type="term" value="P:thiamine biosynthetic process"/>
    <property type="evidence" value="ECO:0007669"/>
    <property type="project" value="UniProtKB-KW"/>
</dbReference>
<evidence type="ECO:0000259" key="19">
    <source>
        <dbReference type="Pfam" id="PF02581"/>
    </source>
</evidence>
<feature type="domain" description="Thiamine phosphate synthase/TenI" evidence="19">
    <location>
        <begin position="8"/>
        <end position="196"/>
    </location>
</feature>
<accession>A0A7W4YJ88</accession>
<evidence type="ECO:0000256" key="8">
    <source>
        <dbReference type="ARBA" id="ARBA00022723"/>
    </source>
</evidence>
<dbReference type="NCBIfam" id="TIGR00097">
    <property type="entry name" value="HMP-P_kinase"/>
    <property type="match status" value="1"/>
</dbReference>
<keyword evidence="14" id="KW-0511">Multifunctional enzyme</keyword>
<dbReference type="GO" id="GO:0004789">
    <property type="term" value="F:thiamine-phosphate diphosphorylase activity"/>
    <property type="evidence" value="ECO:0007669"/>
    <property type="project" value="UniProtKB-UniRule"/>
</dbReference>
<dbReference type="InterPro" id="IPR004305">
    <property type="entry name" value="Thiaminase-2/PQQC"/>
</dbReference>
<dbReference type="InterPro" id="IPR036206">
    <property type="entry name" value="ThiamineP_synth_sf"/>
</dbReference>
<evidence type="ECO:0000256" key="13">
    <source>
        <dbReference type="ARBA" id="ARBA00022977"/>
    </source>
</evidence>
<evidence type="ECO:0000256" key="10">
    <source>
        <dbReference type="ARBA" id="ARBA00022777"/>
    </source>
</evidence>
<feature type="binding site" evidence="18">
    <location>
        <position position="95"/>
    </location>
    <ligand>
        <name>Mg(2+)</name>
        <dbReference type="ChEBI" id="CHEBI:18420"/>
    </ligand>
</feature>
<dbReference type="CDD" id="cd00564">
    <property type="entry name" value="TMP_TenI"/>
    <property type="match status" value="1"/>
</dbReference>
<dbReference type="UniPathway" id="UPA00060">
    <property type="reaction ID" value="UER00138"/>
</dbReference>
<dbReference type="InterPro" id="IPR004399">
    <property type="entry name" value="HMP/HMP-P_kinase_dom"/>
</dbReference>
<dbReference type="GO" id="GO:0000287">
    <property type="term" value="F:magnesium ion binding"/>
    <property type="evidence" value="ECO:0007669"/>
    <property type="project" value="UniProtKB-UniRule"/>
</dbReference>
<keyword evidence="9" id="KW-0547">Nucleotide-binding</keyword>
<dbReference type="InterPro" id="IPR034291">
    <property type="entry name" value="TMP_synthase"/>
</dbReference>
<dbReference type="PANTHER" id="PTHR20858:SF17">
    <property type="entry name" value="HYDROXYMETHYLPYRIMIDINE_PHOSPHOMETHYLPYRIMIDINE KINASE THI20-RELATED"/>
    <property type="match status" value="1"/>
</dbReference>
<feature type="domain" description="Thiaminase-2/PQQC" evidence="20">
    <location>
        <begin position="530"/>
        <end position="716"/>
    </location>
</feature>
<dbReference type="RefSeq" id="WP_183428599.1">
    <property type="nucleotide sequence ID" value="NZ_JACHVP010000002.1"/>
</dbReference>
<dbReference type="InterPro" id="IPR029056">
    <property type="entry name" value="Ribokinase-like"/>
</dbReference>
<feature type="binding site" evidence="18">
    <location>
        <position position="173"/>
    </location>
    <ligand>
        <name>2-[(2R,5Z)-2-carboxy-4-methylthiazol-5(2H)-ylidene]ethyl phosphate</name>
        <dbReference type="ChEBI" id="CHEBI:62899"/>
    </ligand>
</feature>
<keyword evidence="13 18" id="KW-0784">Thiamine biosynthesis</keyword>
<dbReference type="GO" id="GO:0005829">
    <property type="term" value="C:cytosol"/>
    <property type="evidence" value="ECO:0007669"/>
    <property type="project" value="TreeGrafter"/>
</dbReference>
<evidence type="ECO:0000256" key="6">
    <source>
        <dbReference type="ARBA" id="ARBA00005165"/>
    </source>
</evidence>
<evidence type="ECO:0000313" key="22">
    <source>
        <dbReference type="EMBL" id="MBB2967836.1"/>
    </source>
</evidence>
<dbReference type="EMBL" id="JACHVP010000002">
    <property type="protein sequence ID" value="MBB2967836.1"/>
    <property type="molecule type" value="Genomic_DNA"/>
</dbReference>
<keyword evidence="8 18" id="KW-0479">Metal-binding</keyword>
<evidence type="ECO:0000256" key="7">
    <source>
        <dbReference type="ARBA" id="ARBA00022679"/>
    </source>
</evidence>
<keyword evidence="7 18" id="KW-0808">Transferase</keyword>
<feature type="domain" description="Pyridoxamine kinase/Phosphomethylpyrimidine kinase" evidence="21">
    <location>
        <begin position="246"/>
        <end position="499"/>
    </location>
</feature>
<dbReference type="CDD" id="cd19365">
    <property type="entry name" value="TenA_C-like"/>
    <property type="match status" value="1"/>
</dbReference>
<comment type="caution">
    <text evidence="22">The sequence shown here is derived from an EMBL/GenBank/DDBJ whole genome shotgun (WGS) entry which is preliminary data.</text>
</comment>
<dbReference type="PANTHER" id="PTHR20858">
    <property type="entry name" value="PHOSPHOMETHYLPYRIMIDINE KINASE"/>
    <property type="match status" value="1"/>
</dbReference>
<dbReference type="Pfam" id="PF03070">
    <property type="entry name" value="TENA_THI-4"/>
    <property type="match status" value="1"/>
</dbReference>
<dbReference type="InterPro" id="IPR013785">
    <property type="entry name" value="Aldolase_TIM"/>
</dbReference>
<evidence type="ECO:0000256" key="12">
    <source>
        <dbReference type="ARBA" id="ARBA00022842"/>
    </source>
</evidence>
<dbReference type="InterPro" id="IPR013749">
    <property type="entry name" value="PM/HMP-P_kinase-1"/>
</dbReference>
<evidence type="ECO:0000256" key="18">
    <source>
        <dbReference type="HAMAP-Rule" id="MF_00097"/>
    </source>
</evidence>
<protein>
    <recommendedName>
        <fullName evidence="18">Thiamine-phosphate synthase</fullName>
        <shortName evidence="18">TP synthase</shortName>
        <shortName evidence="18">TPS</shortName>
        <ecNumber evidence="18">2.5.1.3</ecNumber>
    </recommendedName>
    <alternativeName>
        <fullName evidence="18">Thiamine-phosphate pyrophosphorylase</fullName>
        <shortName evidence="18">TMP pyrophosphorylase</shortName>
        <shortName evidence="18">TMP-PPase</shortName>
    </alternativeName>
</protein>
<keyword evidence="11" id="KW-0067">ATP-binding</keyword>
<evidence type="ECO:0000256" key="4">
    <source>
        <dbReference type="ARBA" id="ARBA00003848"/>
    </source>
</evidence>
<comment type="function">
    <text evidence="3 18">Condenses 4-methyl-5-(beta-hydroxyethyl)thiazole monophosphate (THZ-P) and 2-methyl-4-amino-5-hydroxymethyl pyrimidine pyrophosphate (HMP-PP) to form thiamine monophosphate (TMP).</text>
</comment>
<dbReference type="GO" id="GO:0008902">
    <property type="term" value="F:hydroxymethylpyrimidine kinase activity"/>
    <property type="evidence" value="ECO:0007669"/>
    <property type="project" value="UniProtKB-EC"/>
</dbReference>
<feature type="binding site" evidence="18">
    <location>
        <position position="114"/>
    </location>
    <ligand>
        <name>4-amino-2-methyl-5-(diphosphooxymethyl)pyrimidine</name>
        <dbReference type="ChEBI" id="CHEBI:57841"/>
    </ligand>
</feature>
<reference evidence="22 23" key="1">
    <citation type="submission" date="2020-08" db="EMBL/GenBank/DDBJ databases">
        <title>Sequencing the genomes of 1000 actinobacteria strains.</title>
        <authorList>
            <person name="Klenk H.-P."/>
        </authorList>
    </citation>
    <scope>NUCLEOTIDE SEQUENCE [LARGE SCALE GENOMIC DNA]</scope>
    <source>
        <strain evidence="22 23">DSM 20146</strain>
    </source>
</reference>
<comment type="cofactor">
    <cofactor evidence="18">
        <name>Mg(2+)</name>
        <dbReference type="ChEBI" id="CHEBI:18420"/>
    </cofactor>
    <text evidence="18">Binds 1 Mg(2+) ion per subunit.</text>
</comment>
<dbReference type="Gene3D" id="1.20.910.10">
    <property type="entry name" value="Heme oxygenase-like"/>
    <property type="match status" value="1"/>
</dbReference>
<feature type="binding site" evidence="18">
    <location>
        <begin position="193"/>
        <end position="194"/>
    </location>
    <ligand>
        <name>2-[(2R,5Z)-2-carboxy-4-methylthiazol-5(2H)-ylidene]ethyl phosphate</name>
        <dbReference type="ChEBI" id="CHEBI:62899"/>
    </ligand>
</feature>
<dbReference type="GO" id="GO:0005524">
    <property type="term" value="F:ATP binding"/>
    <property type="evidence" value="ECO:0007669"/>
    <property type="project" value="UniProtKB-KW"/>
</dbReference>
<dbReference type="Proteomes" id="UP000538196">
    <property type="component" value="Unassembled WGS sequence"/>
</dbReference>
<keyword evidence="10 22" id="KW-0418">Kinase</keyword>
<comment type="pathway">
    <text evidence="5">Cofactor biosynthesis; thiamine diphosphate biosynthesis; 4-amino-2-methyl-5-diphosphomethylpyrimidine from 5-amino-1-(5-phospho-D-ribosyl)imidazole: step 3/3.</text>
</comment>
<evidence type="ECO:0000256" key="16">
    <source>
        <dbReference type="ARBA" id="ARBA00047851"/>
    </source>
</evidence>
<gene>
    <name evidence="18" type="primary">thiE</name>
    <name evidence="22" type="ORF">FHX33_002599</name>
</gene>